<reference evidence="2 3" key="1">
    <citation type="journal article" date="2020" name="Sci. Rep.">
        <title>Morphology, ultrastructure, genomics, and phylogeny of Euplotes vanleeuwenhoeki sp. nov. and its ultra-reduced endosymbiont Candidatus Pinguicoccus supinus sp. nov.</title>
        <authorList>
            <person name="Serra V."/>
            <person name="Gammuto L."/>
            <person name="Nitla V."/>
            <person name="Castelli M."/>
            <person name="Lanzoni O."/>
            <person name="Sassera D."/>
            <person name="Bandi C."/>
            <person name="Sandeep B.V."/>
            <person name="Verni F."/>
            <person name="Modeo L."/>
            <person name="Petroni G."/>
        </authorList>
    </citation>
    <scope>NUCLEOTIDE SEQUENCE [LARGE SCALE GENOMIC DNA]</scope>
    <source>
        <strain evidence="2 3">KKR18_Esm</strain>
    </source>
</reference>
<dbReference type="AlphaFoldDB" id="A0A7T0BRK1"/>
<evidence type="ECO:0000259" key="1">
    <source>
        <dbReference type="PROSITE" id="PS50880"/>
    </source>
</evidence>
<dbReference type="PROSITE" id="PS50880">
    <property type="entry name" value="TOPRIM"/>
    <property type="match status" value="1"/>
</dbReference>
<dbReference type="SUPFAM" id="SSF56731">
    <property type="entry name" value="DNA primase core"/>
    <property type="match status" value="1"/>
</dbReference>
<dbReference type="CDD" id="cd01029">
    <property type="entry name" value="TOPRIM_primases"/>
    <property type="match status" value="1"/>
</dbReference>
<organism evidence="2 3">
    <name type="scientific">Candidatus Pinguicoccus supinus</name>
    <dbReference type="NCBI Taxonomy" id="2529394"/>
    <lineage>
        <taxon>Bacteria</taxon>
        <taxon>Pseudomonadati</taxon>
        <taxon>Verrucomicrobiota</taxon>
        <taxon>Candidatus Pinguicoccus</taxon>
    </lineage>
</organism>
<dbReference type="Proteomes" id="UP000594451">
    <property type="component" value="Chromosome"/>
</dbReference>
<protein>
    <submittedName>
        <fullName evidence="2">Toprim domain-containing protein</fullName>
    </submittedName>
</protein>
<dbReference type="EMBL" id="CP039370">
    <property type="protein sequence ID" value="QPJ58443.1"/>
    <property type="molecule type" value="Genomic_DNA"/>
</dbReference>
<dbReference type="KEGG" id="psup:E5P55_00420"/>
<dbReference type="Gene3D" id="3.40.1360.10">
    <property type="match status" value="1"/>
</dbReference>
<evidence type="ECO:0000313" key="3">
    <source>
        <dbReference type="Proteomes" id="UP000594451"/>
    </source>
</evidence>
<gene>
    <name evidence="2" type="ORF">E5P55_00420</name>
</gene>
<dbReference type="InterPro" id="IPR006171">
    <property type="entry name" value="TOPRIM_dom"/>
</dbReference>
<dbReference type="Pfam" id="PF01751">
    <property type="entry name" value="Toprim"/>
    <property type="match status" value="1"/>
</dbReference>
<proteinExistence type="predicted"/>
<accession>A0A7T0BRK1</accession>
<sequence>MDVYFNKSSSLIFVVEGPTDLFQMSKLNFFNIICLLGTSSKIDIFKKITGSFKHSFFIFDYDYAGIEISYKIILYNLYLNKKIKFLIIKLTGTDFDSILNGLFLNKNNIAY</sequence>
<evidence type="ECO:0000313" key="2">
    <source>
        <dbReference type="EMBL" id="QPJ58443.1"/>
    </source>
</evidence>
<name>A0A7T0BRK1_9BACT</name>
<dbReference type="InterPro" id="IPR034154">
    <property type="entry name" value="TOPRIM_DnaG/twinkle"/>
</dbReference>
<keyword evidence="3" id="KW-1185">Reference proteome</keyword>
<feature type="domain" description="Toprim" evidence="1">
    <location>
        <begin position="10"/>
        <end position="91"/>
    </location>
</feature>
<dbReference type="SMART" id="SM00493">
    <property type="entry name" value="TOPRIM"/>
    <property type="match status" value="1"/>
</dbReference>